<keyword evidence="1" id="KW-0464">Manganese</keyword>
<dbReference type="OMA" id="AYSEPQT"/>
<dbReference type="PANTHER" id="PTHR12320">
    <property type="entry name" value="PROTEIN PHOSPHATASE 2C"/>
    <property type="match status" value="1"/>
</dbReference>
<keyword evidence="4" id="KW-1185">Reference proteome</keyword>
<evidence type="ECO:0000313" key="4">
    <source>
        <dbReference type="Proteomes" id="UP000258309"/>
    </source>
</evidence>
<proteinExistence type="inferred from homology"/>
<comment type="catalytic activity">
    <reaction evidence="1">
        <text>O-phospho-L-threonyl-[protein] + H2O = L-threonyl-[protein] + phosphate</text>
        <dbReference type="Rhea" id="RHEA:47004"/>
        <dbReference type="Rhea" id="RHEA-COMP:11060"/>
        <dbReference type="Rhea" id="RHEA-COMP:11605"/>
        <dbReference type="ChEBI" id="CHEBI:15377"/>
        <dbReference type="ChEBI" id="CHEBI:30013"/>
        <dbReference type="ChEBI" id="CHEBI:43474"/>
        <dbReference type="ChEBI" id="CHEBI:61977"/>
        <dbReference type="EC" id="3.1.3.16"/>
    </reaction>
</comment>
<keyword evidence="1" id="KW-0460">Magnesium</keyword>
<comment type="cofactor">
    <cofactor evidence="1">
        <name>Mg(2+)</name>
        <dbReference type="ChEBI" id="CHEBI:18420"/>
    </cofactor>
</comment>
<evidence type="ECO:0000256" key="1">
    <source>
        <dbReference type="RuleBase" id="RU366020"/>
    </source>
</evidence>
<dbReference type="GO" id="GO:0046872">
    <property type="term" value="F:metal ion binding"/>
    <property type="evidence" value="ECO:0007669"/>
    <property type="project" value="UniProtKB-UniRule"/>
</dbReference>
<keyword evidence="1" id="KW-0479">Metal-binding</keyword>
<sequence>MAALFRATFTPETCKNIYLLRAPVRISRLYTRNDSHRQYHSSILISTSILPRFRRRQLSQLSPHRRTFTTSPPNFSTSKFSYGIAASFTAKDRRYNPKTNVFHFDPTNAIVARRKDKRTRPDSGQDAFFVSKVGETSDVALGIADGVGGWVDSGVDPADFAHGICDYMADTAYTYSPSPDDEKSLPLSARALMQTGFERICDDRSVRAGGSTACVGIARADGTLEVANLGDSGFVQLRLNAIHNYSEPQTHAFNTPYQLSIVPKKILAQAAAFGGMQLCDFPKDANVSSHKLRHGDVLVFASDGVWDNLSSQDILRIVSRLMTSAQAWEYADDGIRVGKQLRQFTFVDGPHTPETNEIHTLQSFLAVGITGEAKAASVNTKKDGPFAKEVQRYYPHERYHGGKVDDICVLVIVVVEDGK</sequence>
<dbReference type="AlphaFoldDB" id="A0A3E2HJJ4"/>
<dbReference type="PROSITE" id="PS51746">
    <property type="entry name" value="PPM_2"/>
    <property type="match status" value="1"/>
</dbReference>
<gene>
    <name evidence="3" type="ORF">B7463_g2731</name>
</gene>
<dbReference type="SUPFAM" id="SSF81606">
    <property type="entry name" value="PP2C-like"/>
    <property type="match status" value="1"/>
</dbReference>
<dbReference type="EC" id="3.1.3.16" evidence="1"/>
<dbReference type="PANTHER" id="PTHR12320:SF1">
    <property type="entry name" value="PROTEIN PHOSPHATASE PTC7 HOMOLOG"/>
    <property type="match status" value="1"/>
</dbReference>
<comment type="caution">
    <text evidence="3">The sequence shown here is derived from an EMBL/GenBank/DDBJ whole genome shotgun (WGS) entry which is preliminary data.</text>
</comment>
<dbReference type="Proteomes" id="UP000258309">
    <property type="component" value="Unassembled WGS sequence"/>
</dbReference>
<dbReference type="InterPro" id="IPR036457">
    <property type="entry name" value="PPM-type-like_dom_sf"/>
</dbReference>
<name>A0A3E2HJJ4_SCYLI</name>
<feature type="non-terminal residue" evidence="3">
    <location>
        <position position="419"/>
    </location>
</feature>
<keyword evidence="1" id="KW-0904">Protein phosphatase</keyword>
<feature type="non-terminal residue" evidence="3">
    <location>
        <position position="1"/>
    </location>
</feature>
<reference evidence="3 4" key="1">
    <citation type="submission" date="2018-05" db="EMBL/GenBank/DDBJ databases">
        <title>Draft genome sequence of Scytalidium lignicola DSM 105466, a ubiquitous saprotrophic fungus.</title>
        <authorList>
            <person name="Buettner E."/>
            <person name="Gebauer A.M."/>
            <person name="Hofrichter M."/>
            <person name="Liers C."/>
            <person name="Kellner H."/>
        </authorList>
    </citation>
    <scope>NUCLEOTIDE SEQUENCE [LARGE SCALE GENOMIC DNA]</scope>
    <source>
        <strain evidence="3 4">DSM 105466</strain>
    </source>
</reference>
<comment type="cofactor">
    <cofactor evidence="1">
        <name>Mn(2+)</name>
        <dbReference type="ChEBI" id="CHEBI:29035"/>
    </cofactor>
</comment>
<dbReference type="SMART" id="SM00332">
    <property type="entry name" value="PP2Cc"/>
    <property type="match status" value="1"/>
</dbReference>
<dbReference type="STRING" id="5539.A0A3E2HJJ4"/>
<protein>
    <recommendedName>
        <fullName evidence="1">Protein phosphatase</fullName>
        <ecNumber evidence="1">3.1.3.16</ecNumber>
    </recommendedName>
</protein>
<dbReference type="Gene3D" id="3.60.40.10">
    <property type="entry name" value="PPM-type phosphatase domain"/>
    <property type="match status" value="1"/>
</dbReference>
<feature type="domain" description="PPM-type phosphatase" evidence="2">
    <location>
        <begin position="110"/>
        <end position="414"/>
    </location>
</feature>
<dbReference type="GO" id="GO:0004722">
    <property type="term" value="F:protein serine/threonine phosphatase activity"/>
    <property type="evidence" value="ECO:0007669"/>
    <property type="project" value="UniProtKB-EC"/>
</dbReference>
<dbReference type="InterPro" id="IPR039123">
    <property type="entry name" value="PPTC7"/>
</dbReference>
<dbReference type="EMBL" id="NCSJ02000033">
    <property type="protein sequence ID" value="RFU33576.1"/>
    <property type="molecule type" value="Genomic_DNA"/>
</dbReference>
<keyword evidence="1" id="KW-0378">Hydrolase</keyword>
<dbReference type="InterPro" id="IPR001932">
    <property type="entry name" value="PPM-type_phosphatase-like_dom"/>
</dbReference>
<accession>A0A3E2HJJ4</accession>
<dbReference type="Pfam" id="PF13672">
    <property type="entry name" value="PP2C_2"/>
    <property type="match status" value="1"/>
</dbReference>
<comment type="similarity">
    <text evidence="1">Belongs to the PP2C family.</text>
</comment>
<organism evidence="3 4">
    <name type="scientific">Scytalidium lignicola</name>
    <name type="common">Hyphomycete</name>
    <dbReference type="NCBI Taxonomy" id="5539"/>
    <lineage>
        <taxon>Eukaryota</taxon>
        <taxon>Fungi</taxon>
        <taxon>Dikarya</taxon>
        <taxon>Ascomycota</taxon>
        <taxon>Pezizomycotina</taxon>
        <taxon>Leotiomycetes</taxon>
        <taxon>Leotiomycetes incertae sedis</taxon>
        <taxon>Scytalidium</taxon>
    </lineage>
</organism>
<evidence type="ECO:0000259" key="2">
    <source>
        <dbReference type="PROSITE" id="PS51746"/>
    </source>
</evidence>
<comment type="catalytic activity">
    <reaction evidence="1">
        <text>O-phospho-L-seryl-[protein] + H2O = L-seryl-[protein] + phosphate</text>
        <dbReference type="Rhea" id="RHEA:20629"/>
        <dbReference type="Rhea" id="RHEA-COMP:9863"/>
        <dbReference type="Rhea" id="RHEA-COMP:11604"/>
        <dbReference type="ChEBI" id="CHEBI:15377"/>
        <dbReference type="ChEBI" id="CHEBI:29999"/>
        <dbReference type="ChEBI" id="CHEBI:43474"/>
        <dbReference type="ChEBI" id="CHEBI:83421"/>
        <dbReference type="EC" id="3.1.3.16"/>
    </reaction>
</comment>
<dbReference type="OrthoDB" id="60843at2759"/>
<evidence type="ECO:0000313" key="3">
    <source>
        <dbReference type="EMBL" id="RFU33576.1"/>
    </source>
</evidence>